<dbReference type="EMBL" id="VHIR01000001">
    <property type="protein sequence ID" value="TQE44631.1"/>
    <property type="molecule type" value="Genomic_DNA"/>
</dbReference>
<keyword evidence="2" id="KW-1185">Reference proteome</keyword>
<dbReference type="AlphaFoldDB" id="A0A540RA61"/>
<dbReference type="Proteomes" id="UP000318080">
    <property type="component" value="Unassembled WGS sequence"/>
</dbReference>
<dbReference type="RefSeq" id="WP_070736227.1">
    <property type="nucleotide sequence ID" value="NZ_JANIKK010000004.1"/>
</dbReference>
<evidence type="ECO:0000313" key="2">
    <source>
        <dbReference type="Proteomes" id="UP000318080"/>
    </source>
</evidence>
<evidence type="ECO:0000313" key="1">
    <source>
        <dbReference type="EMBL" id="TQE44631.1"/>
    </source>
</evidence>
<organism evidence="1 2">
    <name type="scientific">Corynebacterium phoceense</name>
    <dbReference type="NCBI Taxonomy" id="1686286"/>
    <lineage>
        <taxon>Bacteria</taxon>
        <taxon>Bacillati</taxon>
        <taxon>Actinomycetota</taxon>
        <taxon>Actinomycetes</taxon>
        <taxon>Mycobacteriales</taxon>
        <taxon>Corynebacteriaceae</taxon>
        <taxon>Corynebacterium</taxon>
    </lineage>
</organism>
<name>A0A540RA61_9CORY</name>
<reference evidence="1 2" key="1">
    <citation type="submission" date="2019-06" db="EMBL/GenBank/DDBJ databases">
        <title>Draft genome of C. phoceense Strain 272.</title>
        <authorList>
            <person name="Pacheco L.G.C."/>
            <person name="Barberis C.M."/>
            <person name="Almuzara M.N."/>
            <person name="Traglia G.M."/>
            <person name="Santos C.S."/>
            <person name="Rocha D.J.P.G."/>
            <person name="Aguiar E.R.G.R."/>
            <person name="Vay C.A."/>
        </authorList>
    </citation>
    <scope>NUCLEOTIDE SEQUENCE [LARGE SCALE GENOMIC DNA]</scope>
    <source>
        <strain evidence="1 2">272</strain>
    </source>
</reference>
<protein>
    <submittedName>
        <fullName evidence="1">Uncharacterized protein</fullName>
    </submittedName>
</protein>
<comment type="caution">
    <text evidence="1">The sequence shown here is derived from an EMBL/GenBank/DDBJ whole genome shotgun (WGS) entry which is preliminary data.</text>
</comment>
<sequence length="78" mass="7885">MLALSSPSSSSSPQPSSFLVSILGAVSGLSCGAYQYQAASGRIVFEATSTHGDSGPQNIAAMPLDRIMPALGIDSVNL</sequence>
<proteinExistence type="predicted"/>
<accession>A0A540RA61</accession>
<gene>
    <name evidence="1" type="ORF">EJK80_00630</name>
</gene>